<dbReference type="PIRSF" id="PIRSF003059">
    <property type="entry name" value="Sucrose_phosphorylase"/>
    <property type="match status" value="1"/>
</dbReference>
<dbReference type="InterPro" id="IPR017853">
    <property type="entry name" value="GH"/>
</dbReference>
<dbReference type="InterPro" id="IPR016377">
    <property type="entry name" value="Sucrose_GGa_phosphorylase-rel"/>
</dbReference>
<name>A0A0N8GPZ6_9CHLR</name>
<feature type="binding site" evidence="5">
    <location>
        <begin position="191"/>
        <end position="193"/>
    </location>
    <ligand>
        <name>substrate</name>
    </ligand>
</feature>
<reference evidence="7 8" key="1">
    <citation type="submission" date="2015-07" db="EMBL/GenBank/DDBJ databases">
        <title>Whole genome sequence of Thermanaerothrix daxensis DSM 23592.</title>
        <authorList>
            <person name="Hemp J."/>
            <person name="Ward L.M."/>
            <person name="Pace L.A."/>
            <person name="Fischer W.W."/>
        </authorList>
    </citation>
    <scope>NUCLEOTIDE SEQUENCE [LARGE SCALE GENOMIC DNA]</scope>
    <source>
        <strain evidence="7 8">GNS-1</strain>
    </source>
</reference>
<feature type="binding site" evidence="5">
    <location>
        <begin position="290"/>
        <end position="291"/>
    </location>
    <ligand>
        <name>substrate</name>
    </ligand>
</feature>
<dbReference type="CDD" id="cd11355">
    <property type="entry name" value="AmyAc_Sucrose_phosphorylase"/>
    <property type="match status" value="1"/>
</dbReference>
<evidence type="ECO:0000256" key="4">
    <source>
        <dbReference type="PIRSR" id="PIRSR003059-1"/>
    </source>
</evidence>
<evidence type="ECO:0000256" key="2">
    <source>
        <dbReference type="ARBA" id="ARBA00022676"/>
    </source>
</evidence>
<dbReference type="Gene3D" id="3.20.20.80">
    <property type="entry name" value="Glycosidases"/>
    <property type="match status" value="1"/>
</dbReference>
<evidence type="ECO:0000313" key="7">
    <source>
        <dbReference type="EMBL" id="KPL82282.1"/>
    </source>
</evidence>
<dbReference type="Proteomes" id="UP000050544">
    <property type="component" value="Unassembled WGS sequence"/>
</dbReference>
<dbReference type="SMR" id="A0A0N8GPZ6"/>
<dbReference type="RefSeq" id="WP_054521739.1">
    <property type="nucleotide sequence ID" value="NZ_LGKO01000005.1"/>
</dbReference>
<feature type="binding site" evidence="5">
    <location>
        <position position="233"/>
    </location>
    <ligand>
        <name>substrate</name>
    </ligand>
</feature>
<dbReference type="PATRIC" id="fig|869279.4.peg.1350"/>
<dbReference type="GO" id="GO:0005975">
    <property type="term" value="P:carbohydrate metabolic process"/>
    <property type="evidence" value="ECO:0007669"/>
    <property type="project" value="InterPro"/>
</dbReference>
<dbReference type="STRING" id="869279.SE15_08730"/>
<feature type="binding site" evidence="5">
    <location>
        <position position="50"/>
    </location>
    <ligand>
        <name>substrate</name>
    </ligand>
</feature>
<dbReference type="SUPFAM" id="SSF51445">
    <property type="entry name" value="(Trans)glycosidases"/>
    <property type="match status" value="1"/>
</dbReference>
<evidence type="ECO:0000259" key="6">
    <source>
        <dbReference type="SMART" id="SM00642"/>
    </source>
</evidence>
<evidence type="ECO:0000313" key="8">
    <source>
        <dbReference type="Proteomes" id="UP000050544"/>
    </source>
</evidence>
<dbReference type="PANTHER" id="PTHR38784:SF1">
    <property type="entry name" value="SUCROSE PHOSPHORYLASE"/>
    <property type="match status" value="1"/>
</dbReference>
<dbReference type="EMBL" id="LGKO01000005">
    <property type="protein sequence ID" value="KPL82282.1"/>
    <property type="molecule type" value="Genomic_DNA"/>
</dbReference>
<dbReference type="PANTHER" id="PTHR38784">
    <property type="entry name" value="SUCROSE PHOSPHORYLASE"/>
    <property type="match status" value="1"/>
</dbReference>
<dbReference type="NCBIfam" id="TIGR03852">
    <property type="entry name" value="sucrose_gtfA"/>
    <property type="match status" value="1"/>
</dbReference>
<dbReference type="InterPro" id="IPR006047">
    <property type="entry name" value="GH13_cat_dom"/>
</dbReference>
<dbReference type="InterPro" id="IPR022527">
    <property type="entry name" value="Sucrose_phospho"/>
</dbReference>
<feature type="active site" description="Nucleophile" evidence="4">
    <location>
        <position position="193"/>
    </location>
</feature>
<keyword evidence="3" id="KW-0808">Transferase</keyword>
<keyword evidence="8" id="KW-1185">Reference proteome</keyword>
<accession>A0A0N8GPZ6</accession>
<gene>
    <name evidence="7" type="ORF">SE15_08730</name>
</gene>
<evidence type="ECO:0000256" key="5">
    <source>
        <dbReference type="PIRSR" id="PIRSR003059-2"/>
    </source>
</evidence>
<dbReference type="OrthoDB" id="9805159at2"/>
<proteinExistence type="inferred from homology"/>
<feature type="binding site" evidence="5">
    <location>
        <begin position="344"/>
        <end position="347"/>
    </location>
    <ligand>
        <name>substrate</name>
    </ligand>
</feature>
<dbReference type="GO" id="GO:0004645">
    <property type="term" value="F:1,4-alpha-oligoglucan phosphorylase activity"/>
    <property type="evidence" value="ECO:0007669"/>
    <property type="project" value="InterPro"/>
</dbReference>
<dbReference type="SMART" id="SM00642">
    <property type="entry name" value="Aamy"/>
    <property type="match status" value="1"/>
</dbReference>
<evidence type="ECO:0000256" key="3">
    <source>
        <dbReference type="ARBA" id="ARBA00022679"/>
    </source>
</evidence>
<dbReference type="InterPro" id="IPR045857">
    <property type="entry name" value="O16G_dom_2"/>
</dbReference>
<feature type="domain" description="Glycosyl hydrolase family 13 catalytic" evidence="6">
    <location>
        <begin position="4"/>
        <end position="432"/>
    </location>
</feature>
<dbReference type="Pfam" id="PF00128">
    <property type="entry name" value="Alpha-amylase"/>
    <property type="match status" value="1"/>
</dbReference>
<keyword evidence="2" id="KW-0328">Glycosyltransferase</keyword>
<feature type="binding site" evidence="5">
    <location>
        <position position="88"/>
    </location>
    <ligand>
        <name>sucrose</name>
        <dbReference type="ChEBI" id="CHEBI:17992"/>
    </ligand>
</feature>
<dbReference type="Gene3D" id="3.90.400.10">
    <property type="entry name" value="Oligo-1,6-glucosidase, Domain 2"/>
    <property type="match status" value="1"/>
</dbReference>
<protein>
    <submittedName>
        <fullName evidence="7">Sucrose phosphorylase</fullName>
    </submittedName>
</protein>
<feature type="binding site" evidence="5">
    <location>
        <position position="401"/>
    </location>
    <ligand>
        <name>substrate</name>
    </ligand>
</feature>
<sequence>MKNQVQLITYVDRLGSGNIKTLHQLLRGPLAGLFGGVHLLPFYYPIKGADAGFDPIDHTRVDPCLGSWEDIRALGQDVDLMADLIVNHISSSSPQFLDYLEKGDDSIYKDLFLTMSSVFPNGATEADLLTIYRPRPGLPFSYITLKNGQKRLLWTTFSRQQIDINVLHPMGREYLHSVLRTLHENGIRMVRLDAVGYAVKKAGTTCFMIPETFDFIENLTHQAQELGMEVLVEIHSHYRKQIEIARQVDRVYDFALPPLVLHAIFNRTAYYLKQWLSISPRNAITVLDTHDGIGVIDIGADSSDPQNYPGLIPPEELEALVEQIHLNSNGQSRLASGAAASNLDLYQVNCTFYDALGRNDRDYLLARAIQFFSPGIPQVYYVGLLAGENDMDLLARTGVGRDINRHYYTLEEIAQAIQRPVVQSLFRLIRFRNQHPAFNGAFSMPESPDSRLILRWDNGAAWAVLEVDFAAGTFSISGSPLEGAEPIEALPGAHPDNRYGGIAT</sequence>
<feature type="active site" description="Proton donor" evidence="4">
    <location>
        <position position="233"/>
    </location>
</feature>
<organism evidence="7 8">
    <name type="scientific">Thermanaerothrix daxensis</name>
    <dbReference type="NCBI Taxonomy" id="869279"/>
    <lineage>
        <taxon>Bacteria</taxon>
        <taxon>Bacillati</taxon>
        <taxon>Chloroflexota</taxon>
        <taxon>Anaerolineae</taxon>
        <taxon>Anaerolineales</taxon>
        <taxon>Anaerolineaceae</taxon>
        <taxon>Thermanaerothrix</taxon>
    </lineage>
</organism>
<comment type="similarity">
    <text evidence="1">Belongs to the glycosyl hydrolase 13 family. Sucrose phosphorylase subfamily.</text>
</comment>
<evidence type="ECO:0000256" key="1">
    <source>
        <dbReference type="ARBA" id="ARBA00008452"/>
    </source>
</evidence>
<dbReference type="AlphaFoldDB" id="A0A0N8GPZ6"/>
<comment type="caution">
    <text evidence="7">The sequence shown here is derived from an EMBL/GenBank/DDBJ whole genome shotgun (WGS) entry which is preliminary data.</text>
</comment>